<name>A0ABW8TCE0_9CLOT</name>
<evidence type="ECO:0000259" key="3">
    <source>
        <dbReference type="PROSITE" id="PS51695"/>
    </source>
</evidence>
<organism evidence="4 5">
    <name type="scientific">Clostridium neuense</name>
    <dbReference type="NCBI Taxonomy" id="1728934"/>
    <lineage>
        <taxon>Bacteria</taxon>
        <taxon>Bacillati</taxon>
        <taxon>Bacillota</taxon>
        <taxon>Clostridia</taxon>
        <taxon>Eubacteriales</taxon>
        <taxon>Clostridiaceae</taxon>
        <taxon>Clostridium</taxon>
    </lineage>
</organism>
<dbReference type="Pfam" id="PF00082">
    <property type="entry name" value="Peptidase_S8"/>
    <property type="match status" value="1"/>
</dbReference>
<dbReference type="PROSITE" id="PS51892">
    <property type="entry name" value="SUBTILASE"/>
    <property type="match status" value="1"/>
</dbReference>
<dbReference type="EMBL" id="JBJIAA010000005">
    <property type="protein sequence ID" value="MFL0250123.1"/>
    <property type="molecule type" value="Genomic_DNA"/>
</dbReference>
<dbReference type="InterPro" id="IPR036852">
    <property type="entry name" value="Peptidase_S8/S53_dom_sf"/>
</dbReference>
<keyword evidence="2" id="KW-0732">Signal</keyword>
<dbReference type="InterPro" id="IPR030400">
    <property type="entry name" value="Sedolisin_dom"/>
</dbReference>
<comment type="caution">
    <text evidence="1">Lacks conserved residue(s) required for the propagation of feature annotation.</text>
</comment>
<keyword evidence="5" id="KW-1185">Reference proteome</keyword>
<dbReference type="SUPFAM" id="SSF52743">
    <property type="entry name" value="Subtilisin-like"/>
    <property type="match status" value="1"/>
</dbReference>
<feature type="domain" description="Peptidase S53" evidence="3">
    <location>
        <begin position="59"/>
        <end position="388"/>
    </location>
</feature>
<comment type="caution">
    <text evidence="4">The sequence shown here is derived from an EMBL/GenBank/DDBJ whole genome shotgun (WGS) entry which is preliminary data.</text>
</comment>
<dbReference type="RefSeq" id="WP_406786793.1">
    <property type="nucleotide sequence ID" value="NZ_JBJIAA010000005.1"/>
</dbReference>
<dbReference type="InterPro" id="IPR050819">
    <property type="entry name" value="Tripeptidyl-peptidase_I"/>
</dbReference>
<accession>A0ABW8TCE0</accession>
<sequence length="389" mass="40764">MNKSLKRLLLLGLISSTLLLPESAFASSTNNLANSKPHTHWDGRTTIKVKRSSASGPVGYTPNQIRKAYGVSNVSDTGAGETIAIVDAYGSPTMQSDLNAFSSKFGLPAASLTIAYPNGKPTKTDGGWALETSMDVEWAHAIAPGAKILLVVAKSPSDTYLMNAINYATSHGAEVVSNSWGGSESYDQNNYDSYFNHSGITYLASSGDNGSGVEWPASSPYVVSAGGTTLNLDSTGTYESETGWSGSGGGLSSYVSAPDYQNSVSSVVGDYRGNPDISWVSDPNTGAAVYDTTPEEGRTGWFQVGGTSLSSPSLAGVVALIDQSLGQALDSYDFLTDLYAATSSGYNTDYHDITSGSNGDYTAQSGYDLVTGIGSPKVDKLINYFDSNR</sequence>
<dbReference type="PROSITE" id="PS51695">
    <property type="entry name" value="SEDOLISIN"/>
    <property type="match status" value="1"/>
</dbReference>
<evidence type="ECO:0000256" key="2">
    <source>
        <dbReference type="SAM" id="SignalP"/>
    </source>
</evidence>
<dbReference type="InterPro" id="IPR000209">
    <property type="entry name" value="Peptidase_S8/S53_dom"/>
</dbReference>
<dbReference type="Proteomes" id="UP001623592">
    <property type="component" value="Unassembled WGS sequence"/>
</dbReference>
<evidence type="ECO:0000256" key="1">
    <source>
        <dbReference type="PROSITE-ProRule" id="PRU01240"/>
    </source>
</evidence>
<proteinExistence type="inferred from homology"/>
<feature type="signal peptide" evidence="2">
    <location>
        <begin position="1"/>
        <end position="26"/>
    </location>
</feature>
<dbReference type="Gene3D" id="3.40.50.200">
    <property type="entry name" value="Peptidase S8/S53 domain"/>
    <property type="match status" value="1"/>
</dbReference>
<feature type="chain" id="PRO_5045853018" evidence="2">
    <location>
        <begin position="27"/>
        <end position="389"/>
    </location>
</feature>
<gene>
    <name evidence="4" type="ORF">ACJDT4_06780</name>
</gene>
<reference evidence="4 5" key="1">
    <citation type="submission" date="2024-11" db="EMBL/GenBank/DDBJ databases">
        <authorList>
            <person name="Heng Y.C."/>
            <person name="Lim A.C.H."/>
            <person name="Lee J.K.Y."/>
            <person name="Kittelmann S."/>
        </authorList>
    </citation>
    <scope>NUCLEOTIDE SEQUENCE [LARGE SCALE GENOMIC DNA]</scope>
    <source>
        <strain evidence="4 5">WILCCON 0114</strain>
    </source>
</reference>
<dbReference type="CDD" id="cd04056">
    <property type="entry name" value="Peptidases_S53"/>
    <property type="match status" value="1"/>
</dbReference>
<dbReference type="PANTHER" id="PTHR14218:SF15">
    <property type="entry name" value="TRIPEPTIDYL-PEPTIDASE 1"/>
    <property type="match status" value="1"/>
</dbReference>
<protein>
    <submittedName>
        <fullName evidence="4">S8 family serine peptidase</fullName>
    </submittedName>
</protein>
<evidence type="ECO:0000313" key="5">
    <source>
        <dbReference type="Proteomes" id="UP001623592"/>
    </source>
</evidence>
<evidence type="ECO:0000313" key="4">
    <source>
        <dbReference type="EMBL" id="MFL0250123.1"/>
    </source>
</evidence>
<comment type="similarity">
    <text evidence="1">Belongs to the peptidase S8 family.</text>
</comment>
<dbReference type="PANTHER" id="PTHR14218">
    <property type="entry name" value="PROTEASE S8 TRIPEPTIDYL PEPTIDASE I CLN2"/>
    <property type="match status" value="1"/>
</dbReference>